<dbReference type="EMBL" id="LSYS01002235">
    <property type="protein sequence ID" value="OPJ86488.1"/>
    <property type="molecule type" value="Genomic_DNA"/>
</dbReference>
<reference evidence="1 2" key="1">
    <citation type="submission" date="2016-02" db="EMBL/GenBank/DDBJ databases">
        <title>Band-tailed pigeon sequencing and assembly.</title>
        <authorList>
            <person name="Soares A.E."/>
            <person name="Novak B.J."/>
            <person name="Rice E.S."/>
            <person name="O'Connell B."/>
            <person name="Chang D."/>
            <person name="Weber S."/>
            <person name="Shapiro B."/>
        </authorList>
    </citation>
    <scope>NUCLEOTIDE SEQUENCE [LARGE SCALE GENOMIC DNA]</scope>
    <source>
        <strain evidence="1">BTP2013</strain>
        <tissue evidence="1">Blood</tissue>
    </source>
</reference>
<dbReference type="Proteomes" id="UP000190648">
    <property type="component" value="Unassembled WGS sequence"/>
</dbReference>
<accession>A0A1V4KPX8</accession>
<evidence type="ECO:0000313" key="2">
    <source>
        <dbReference type="Proteomes" id="UP000190648"/>
    </source>
</evidence>
<evidence type="ECO:0000313" key="1">
    <source>
        <dbReference type="EMBL" id="OPJ86488.1"/>
    </source>
</evidence>
<comment type="caution">
    <text evidence="1">The sequence shown here is derived from an EMBL/GenBank/DDBJ whole genome shotgun (WGS) entry which is preliminary data.</text>
</comment>
<dbReference type="AlphaFoldDB" id="A0A1V4KPX8"/>
<protein>
    <submittedName>
        <fullName evidence="1">Uncharacterized protein</fullName>
    </submittedName>
</protein>
<gene>
    <name evidence="1" type="ORF">AV530_008787</name>
</gene>
<keyword evidence="2" id="KW-1185">Reference proteome</keyword>
<name>A0A1V4KPX8_PATFA</name>
<organism evidence="1 2">
    <name type="scientific">Patagioenas fasciata monilis</name>
    <dbReference type="NCBI Taxonomy" id="372326"/>
    <lineage>
        <taxon>Eukaryota</taxon>
        <taxon>Metazoa</taxon>
        <taxon>Chordata</taxon>
        <taxon>Craniata</taxon>
        <taxon>Vertebrata</taxon>
        <taxon>Euteleostomi</taxon>
        <taxon>Archelosauria</taxon>
        <taxon>Archosauria</taxon>
        <taxon>Dinosauria</taxon>
        <taxon>Saurischia</taxon>
        <taxon>Theropoda</taxon>
        <taxon>Coelurosauria</taxon>
        <taxon>Aves</taxon>
        <taxon>Neognathae</taxon>
        <taxon>Neoaves</taxon>
        <taxon>Columbimorphae</taxon>
        <taxon>Columbiformes</taxon>
        <taxon>Columbidae</taxon>
        <taxon>Patagioenas</taxon>
    </lineage>
</organism>
<proteinExistence type="predicted"/>
<sequence length="70" mass="7691">MLPSWGNVKREKLCNVVLDEQLWYSEVPLPTLEFLMALLQAQGTWLLFVSLPAARECPPGCATGATADSI</sequence>